<proteinExistence type="predicted"/>
<reference evidence="2 3" key="1">
    <citation type="submission" date="2017-11" db="EMBL/GenBank/DDBJ databases">
        <authorList>
            <person name="Kracher B."/>
        </authorList>
    </citation>
    <scope>NUCLEOTIDE SEQUENCE [LARGE SCALE GENOMIC DNA]</scope>
    <source>
        <strain evidence="2 3">RACE1</strain>
    </source>
</reference>
<dbReference type="Pfam" id="PF13358">
    <property type="entry name" value="DDE_3"/>
    <property type="match status" value="1"/>
</dbReference>
<evidence type="ECO:0000313" key="3">
    <source>
        <dbReference type="Proteomes" id="UP000275772"/>
    </source>
</evidence>
<dbReference type="EMBL" id="UNSH01000046">
    <property type="protein sequence ID" value="SZF02837.1"/>
    <property type="molecule type" value="Genomic_DNA"/>
</dbReference>
<evidence type="ECO:0000259" key="1">
    <source>
        <dbReference type="Pfam" id="PF13358"/>
    </source>
</evidence>
<accession>A0A383USI4</accession>
<organism evidence="2 3">
    <name type="scientific">Blumeria hordei</name>
    <name type="common">Barley powdery mildew</name>
    <name type="synonym">Blumeria graminis f. sp. hordei</name>
    <dbReference type="NCBI Taxonomy" id="2867405"/>
    <lineage>
        <taxon>Eukaryota</taxon>
        <taxon>Fungi</taxon>
        <taxon>Dikarya</taxon>
        <taxon>Ascomycota</taxon>
        <taxon>Pezizomycotina</taxon>
        <taxon>Leotiomycetes</taxon>
        <taxon>Erysiphales</taxon>
        <taxon>Erysiphaceae</taxon>
        <taxon>Blumeria</taxon>
    </lineage>
</organism>
<dbReference type="Proteomes" id="UP000275772">
    <property type="component" value="Unassembled WGS sequence"/>
</dbReference>
<sequence length="58" mass="6857">MVSMRSWLSVMQYNASTYASVRTMVDMNQRITQPIFWPANSPDLNPIEAVWNRMEDYI</sequence>
<dbReference type="GO" id="GO:0003676">
    <property type="term" value="F:nucleic acid binding"/>
    <property type="evidence" value="ECO:0007669"/>
    <property type="project" value="InterPro"/>
</dbReference>
<dbReference type="InterPro" id="IPR036397">
    <property type="entry name" value="RNaseH_sf"/>
</dbReference>
<protein>
    <recommendedName>
        <fullName evidence="1">Tc1-like transposase DDE domain-containing protein</fullName>
    </recommendedName>
</protein>
<dbReference type="AlphaFoldDB" id="A0A383USI4"/>
<dbReference type="InterPro" id="IPR038717">
    <property type="entry name" value="Tc1-like_DDE_dom"/>
</dbReference>
<feature type="domain" description="Tc1-like transposase DDE" evidence="1">
    <location>
        <begin position="17"/>
        <end position="56"/>
    </location>
</feature>
<name>A0A383USI4_BLUHO</name>
<evidence type="ECO:0000313" key="2">
    <source>
        <dbReference type="EMBL" id="SZF02837.1"/>
    </source>
</evidence>
<dbReference type="Gene3D" id="3.30.420.10">
    <property type="entry name" value="Ribonuclease H-like superfamily/Ribonuclease H"/>
    <property type="match status" value="1"/>
</dbReference>
<dbReference type="VEuPathDB" id="FungiDB:BLGHR1_13623"/>
<gene>
    <name evidence="2" type="ORF">BLGHR1_13623</name>
</gene>